<evidence type="ECO:0000313" key="2">
    <source>
        <dbReference type="Proteomes" id="UP001319104"/>
    </source>
</evidence>
<accession>A0AAP2CJK7</accession>
<evidence type="ECO:0000313" key="1">
    <source>
        <dbReference type="EMBL" id="MBS9525903.1"/>
    </source>
</evidence>
<dbReference type="RefSeq" id="WP_213946763.1">
    <property type="nucleotide sequence ID" value="NZ_JAHCMY010000024.1"/>
</dbReference>
<keyword evidence="2" id="KW-1185">Reference proteome</keyword>
<name>A0AAP2CJK7_9BACT</name>
<dbReference type="EMBL" id="JAHCMY010000024">
    <property type="protein sequence ID" value="MBS9525903.1"/>
    <property type="molecule type" value="Genomic_DNA"/>
</dbReference>
<protein>
    <submittedName>
        <fullName evidence="1">Uncharacterized protein</fullName>
    </submittedName>
</protein>
<dbReference type="Proteomes" id="UP001319104">
    <property type="component" value="Unassembled WGS sequence"/>
</dbReference>
<reference evidence="1 2" key="1">
    <citation type="submission" date="2021-05" db="EMBL/GenBank/DDBJ databases">
        <authorList>
            <person name="Zhang Z.D."/>
            <person name="Osman G."/>
        </authorList>
    </citation>
    <scope>NUCLEOTIDE SEQUENCE [LARGE SCALE GENOMIC DNA]</scope>
    <source>
        <strain evidence="1 2">KCTC 32217</strain>
    </source>
</reference>
<sequence length="142" mass="16465">MITTNNTFSHDLAIGQGMENTLSEHLTDSTIEVKFDMYLNDRFFIEMFRKDFRTEAIVKTGLWTTKATHYALCKSYIKIIIETSDLKKLVKEKVKKFKELDPNFKNRQAFKCGGDGNRTFGILVTLTELTQYLVNIHTQTLN</sequence>
<organism evidence="1 2">
    <name type="scientific">Litoribacter ruber</name>
    <dbReference type="NCBI Taxonomy" id="702568"/>
    <lineage>
        <taxon>Bacteria</taxon>
        <taxon>Pseudomonadati</taxon>
        <taxon>Bacteroidota</taxon>
        <taxon>Cytophagia</taxon>
        <taxon>Cytophagales</taxon>
        <taxon>Cyclobacteriaceae</taxon>
        <taxon>Litoribacter</taxon>
    </lineage>
</organism>
<gene>
    <name evidence="1" type="ORF">KI659_17920</name>
</gene>
<comment type="caution">
    <text evidence="1">The sequence shown here is derived from an EMBL/GenBank/DDBJ whole genome shotgun (WGS) entry which is preliminary data.</text>
</comment>
<proteinExistence type="predicted"/>
<dbReference type="AlphaFoldDB" id="A0AAP2CJK7"/>